<dbReference type="EMBL" id="QFZK01000013">
    <property type="protein sequence ID" value="RFO95712.1"/>
    <property type="molecule type" value="Genomic_DNA"/>
</dbReference>
<evidence type="ECO:0000256" key="2">
    <source>
        <dbReference type="ARBA" id="ARBA00022481"/>
    </source>
</evidence>
<dbReference type="CDD" id="cd06225">
    <property type="entry name" value="HAMP"/>
    <property type="match status" value="1"/>
</dbReference>
<dbReference type="Pfam" id="PF00015">
    <property type="entry name" value="MCPsignal"/>
    <property type="match status" value="1"/>
</dbReference>
<dbReference type="GO" id="GO:0006935">
    <property type="term" value="P:chemotaxis"/>
    <property type="evidence" value="ECO:0007669"/>
    <property type="project" value="TreeGrafter"/>
</dbReference>
<dbReference type="Proteomes" id="UP000260665">
    <property type="component" value="Unassembled WGS sequence"/>
</dbReference>
<dbReference type="FunFam" id="1.10.287.950:FF:000001">
    <property type="entry name" value="Methyl-accepting chemotaxis sensory transducer"/>
    <property type="match status" value="1"/>
</dbReference>
<evidence type="ECO:0000313" key="9">
    <source>
        <dbReference type="Proteomes" id="UP000260665"/>
    </source>
</evidence>
<evidence type="ECO:0000256" key="3">
    <source>
        <dbReference type="ARBA" id="ARBA00029447"/>
    </source>
</evidence>
<dbReference type="Pfam" id="PF12729">
    <property type="entry name" value="4HB_MCP_1"/>
    <property type="match status" value="1"/>
</dbReference>
<dbReference type="SMART" id="SM00304">
    <property type="entry name" value="HAMP"/>
    <property type="match status" value="1"/>
</dbReference>
<dbReference type="SUPFAM" id="SSF58104">
    <property type="entry name" value="Methyl-accepting chemotaxis protein (MCP) signaling domain"/>
    <property type="match status" value="1"/>
</dbReference>
<gene>
    <name evidence="8" type="ORF">DIC66_17110</name>
</gene>
<dbReference type="PROSITE" id="PS50111">
    <property type="entry name" value="CHEMOTAXIS_TRANSDUC_2"/>
    <property type="match status" value="1"/>
</dbReference>
<dbReference type="InterPro" id="IPR004089">
    <property type="entry name" value="MCPsignal_dom"/>
</dbReference>
<dbReference type="Gene3D" id="1.10.287.950">
    <property type="entry name" value="Methyl-accepting chemotaxis protein"/>
    <property type="match status" value="1"/>
</dbReference>
<proteinExistence type="inferred from homology"/>
<dbReference type="AlphaFoldDB" id="A0A3E1R9K7"/>
<evidence type="ECO:0000259" key="6">
    <source>
        <dbReference type="PROSITE" id="PS50111"/>
    </source>
</evidence>
<dbReference type="InterPro" id="IPR003660">
    <property type="entry name" value="HAMP_dom"/>
</dbReference>
<accession>A0A3E1R9K7</accession>
<reference evidence="8 9" key="1">
    <citation type="submission" date="2018-05" db="EMBL/GenBank/DDBJ databases">
        <title>Rhodoferax soyangensis sp.nov., isolated from an oligotrophic freshwater lake.</title>
        <authorList>
            <person name="Park M."/>
        </authorList>
    </citation>
    <scope>NUCLEOTIDE SEQUENCE [LARGE SCALE GENOMIC DNA]</scope>
    <source>
        <strain evidence="8 9">IMCC26218</strain>
    </source>
</reference>
<evidence type="ECO:0000313" key="8">
    <source>
        <dbReference type="EMBL" id="RFO95712.1"/>
    </source>
</evidence>
<evidence type="ECO:0000259" key="7">
    <source>
        <dbReference type="PROSITE" id="PS50885"/>
    </source>
</evidence>
<dbReference type="PANTHER" id="PTHR43531:SF14">
    <property type="entry name" value="METHYL-ACCEPTING CHEMOTAXIS PROTEIN I-RELATED"/>
    <property type="match status" value="1"/>
</dbReference>
<feature type="coiled-coil region" evidence="5">
    <location>
        <begin position="469"/>
        <end position="496"/>
    </location>
</feature>
<comment type="similarity">
    <text evidence="3">Belongs to the methyl-accepting chemotaxis (MCP) protein family.</text>
</comment>
<organism evidence="8 9">
    <name type="scientific">Rhodoferax lacus</name>
    <dbReference type="NCBI Taxonomy" id="2184758"/>
    <lineage>
        <taxon>Bacteria</taxon>
        <taxon>Pseudomonadati</taxon>
        <taxon>Pseudomonadota</taxon>
        <taxon>Betaproteobacteria</taxon>
        <taxon>Burkholderiales</taxon>
        <taxon>Comamonadaceae</taxon>
        <taxon>Rhodoferax</taxon>
    </lineage>
</organism>
<dbReference type="InterPro" id="IPR051310">
    <property type="entry name" value="MCP_chemotaxis"/>
</dbReference>
<dbReference type="GO" id="GO:0004888">
    <property type="term" value="F:transmembrane signaling receptor activity"/>
    <property type="evidence" value="ECO:0007669"/>
    <property type="project" value="TreeGrafter"/>
</dbReference>
<dbReference type="InterPro" id="IPR047347">
    <property type="entry name" value="YvaQ-like_sensor"/>
</dbReference>
<dbReference type="CDD" id="cd19411">
    <property type="entry name" value="MCP2201-like_sensor"/>
    <property type="match status" value="1"/>
</dbReference>
<dbReference type="GO" id="GO:0007165">
    <property type="term" value="P:signal transduction"/>
    <property type="evidence" value="ECO:0007669"/>
    <property type="project" value="UniProtKB-KW"/>
</dbReference>
<dbReference type="RefSeq" id="WP_117179317.1">
    <property type="nucleotide sequence ID" value="NZ_QFZK01000013.1"/>
</dbReference>
<feature type="domain" description="HAMP" evidence="7">
    <location>
        <begin position="212"/>
        <end position="264"/>
    </location>
</feature>
<sequence>MNIFDMKIGARVALAFGVVLATIGLLVLAAQMGLARVAANSNAMETGVNLQSQVTEMHLLAKDNAIASMVILVSSSTDLQARLSKEVADRDVRILKKLEALEKALAANEKDAAIVAEVRKRHRLYVAGVQRIVGMIKDGKQAEAAFAADEEMIPMLAPFLVALEKLSASQLENVNATGAANTEQISATRVLTIVAGSIAAILAAAAGIWLVRSITAPLKFAVAVADAVSHGDLTYPIDVKGSDEISSLLKALREMQRSLLSLVTKVRLGSDAVASASAEIASGNMDLSNRTEAQAAILEETDASMSQLGDAVRHNADSARQANQLALQASSVAAKGGEVVGRVVATMKDINDSSRRIGDIISVIDGIAFQTNILALNAAVEAARAGEQGRGFAVVASEVRSLAGRSADAAKEIKSLINASVERVEQGSVLVNEAGTTMTEVVGSIRKVSDLVGEISSASDQQATSVVQIAEAVTQLDQATQQNAALVEQMAAAASNMNSQSGELVQTVSVFKLGAEENIVRTAVRSSGHMDMAKRGNELRTNFAVTARINPVPSKQAVTKAVRLPQPLPTSKATVAAGAADEWETF</sequence>
<comment type="subcellular location">
    <subcellularLocation>
        <location evidence="1">Membrane</location>
    </subcellularLocation>
</comment>
<dbReference type="SMART" id="SM00283">
    <property type="entry name" value="MA"/>
    <property type="match status" value="1"/>
</dbReference>
<evidence type="ECO:0000256" key="4">
    <source>
        <dbReference type="PROSITE-ProRule" id="PRU00284"/>
    </source>
</evidence>
<dbReference type="GO" id="GO:0005886">
    <property type="term" value="C:plasma membrane"/>
    <property type="evidence" value="ECO:0007669"/>
    <property type="project" value="TreeGrafter"/>
</dbReference>
<name>A0A3E1R9K7_9BURK</name>
<keyword evidence="2" id="KW-0488">Methylation</keyword>
<keyword evidence="9" id="KW-1185">Reference proteome</keyword>
<dbReference type="PROSITE" id="PS50885">
    <property type="entry name" value="HAMP"/>
    <property type="match status" value="1"/>
</dbReference>
<keyword evidence="5" id="KW-0175">Coiled coil</keyword>
<evidence type="ECO:0000256" key="1">
    <source>
        <dbReference type="ARBA" id="ARBA00004370"/>
    </source>
</evidence>
<dbReference type="Pfam" id="PF00672">
    <property type="entry name" value="HAMP"/>
    <property type="match status" value="1"/>
</dbReference>
<dbReference type="CDD" id="cd11386">
    <property type="entry name" value="MCP_signal"/>
    <property type="match status" value="1"/>
</dbReference>
<protein>
    <submittedName>
        <fullName evidence="8">Methyl-accepting chemotaxis protein</fullName>
    </submittedName>
</protein>
<feature type="domain" description="Methyl-accepting transducer" evidence="6">
    <location>
        <begin position="269"/>
        <end position="498"/>
    </location>
</feature>
<keyword evidence="4" id="KW-0807">Transducer</keyword>
<dbReference type="PANTHER" id="PTHR43531">
    <property type="entry name" value="PROTEIN ICFG"/>
    <property type="match status" value="1"/>
</dbReference>
<evidence type="ECO:0000256" key="5">
    <source>
        <dbReference type="SAM" id="Coils"/>
    </source>
</evidence>
<comment type="caution">
    <text evidence="8">The sequence shown here is derived from an EMBL/GenBank/DDBJ whole genome shotgun (WGS) entry which is preliminary data.</text>
</comment>
<dbReference type="InterPro" id="IPR024478">
    <property type="entry name" value="HlyB_4HB_MCP"/>
</dbReference>